<sequence length="223" mass="24207">MEDGQGEVHQSLLSTSHVQTSAAVSSPQSTAFDVLGVQQPATPECIPVTRVRLLHPTQGARRHLQARQTSHSQTGSSNQVEFDGLEGHAASSAPAAKQIRLLNCKLTQGFFNINQQMSDNQACLDATFDFLTEATGELSKDRCRQRSRKHKRATRLEAMTRAIGRLSQLTTQHTRRTMTLLVEMGYDSGDMAQGLQQIAAAMEAFQTVIIASGATGEVPDSAE</sequence>
<dbReference type="EMBL" id="JANPWB010000006">
    <property type="protein sequence ID" value="KAJ1182378.1"/>
    <property type="molecule type" value="Genomic_DNA"/>
</dbReference>
<reference evidence="2" key="1">
    <citation type="journal article" date="2022" name="bioRxiv">
        <title>Sequencing and chromosome-scale assembly of the giantPleurodeles waltlgenome.</title>
        <authorList>
            <person name="Brown T."/>
            <person name="Elewa A."/>
            <person name="Iarovenko S."/>
            <person name="Subramanian E."/>
            <person name="Araus A.J."/>
            <person name="Petzold A."/>
            <person name="Susuki M."/>
            <person name="Suzuki K.-i.T."/>
            <person name="Hayashi T."/>
            <person name="Toyoda A."/>
            <person name="Oliveira C."/>
            <person name="Osipova E."/>
            <person name="Leigh N.D."/>
            <person name="Simon A."/>
            <person name="Yun M.H."/>
        </authorList>
    </citation>
    <scope>NUCLEOTIDE SEQUENCE</scope>
    <source>
        <strain evidence="2">20211129_DDA</strain>
        <tissue evidence="2">Liver</tissue>
    </source>
</reference>
<gene>
    <name evidence="2" type="ORF">NDU88_007570</name>
</gene>
<evidence type="ECO:0000256" key="1">
    <source>
        <dbReference type="SAM" id="MobiDB-lite"/>
    </source>
</evidence>
<comment type="caution">
    <text evidence="2">The sequence shown here is derived from an EMBL/GenBank/DDBJ whole genome shotgun (WGS) entry which is preliminary data.</text>
</comment>
<feature type="region of interest" description="Disordered" evidence="1">
    <location>
        <begin position="59"/>
        <end position="80"/>
    </location>
</feature>
<proteinExistence type="predicted"/>
<name>A0AAV7U3H0_PLEWA</name>
<dbReference type="Proteomes" id="UP001066276">
    <property type="component" value="Chromosome 3_2"/>
</dbReference>
<accession>A0AAV7U3H0</accession>
<protein>
    <submittedName>
        <fullName evidence="2">Uncharacterized protein</fullName>
    </submittedName>
</protein>
<evidence type="ECO:0000313" key="2">
    <source>
        <dbReference type="EMBL" id="KAJ1182378.1"/>
    </source>
</evidence>
<organism evidence="2 3">
    <name type="scientific">Pleurodeles waltl</name>
    <name type="common">Iberian ribbed newt</name>
    <dbReference type="NCBI Taxonomy" id="8319"/>
    <lineage>
        <taxon>Eukaryota</taxon>
        <taxon>Metazoa</taxon>
        <taxon>Chordata</taxon>
        <taxon>Craniata</taxon>
        <taxon>Vertebrata</taxon>
        <taxon>Euteleostomi</taxon>
        <taxon>Amphibia</taxon>
        <taxon>Batrachia</taxon>
        <taxon>Caudata</taxon>
        <taxon>Salamandroidea</taxon>
        <taxon>Salamandridae</taxon>
        <taxon>Pleurodelinae</taxon>
        <taxon>Pleurodeles</taxon>
    </lineage>
</organism>
<dbReference type="AlphaFoldDB" id="A0AAV7U3H0"/>
<evidence type="ECO:0000313" key="3">
    <source>
        <dbReference type="Proteomes" id="UP001066276"/>
    </source>
</evidence>
<feature type="compositionally biased region" description="Polar residues" evidence="1">
    <location>
        <begin position="66"/>
        <end position="80"/>
    </location>
</feature>
<keyword evidence="3" id="KW-1185">Reference proteome</keyword>